<evidence type="ECO:0000313" key="6">
    <source>
        <dbReference type="Proteomes" id="UP001500729"/>
    </source>
</evidence>
<evidence type="ECO:0000256" key="1">
    <source>
        <dbReference type="ARBA" id="ARBA00008361"/>
    </source>
</evidence>
<dbReference type="PANTHER" id="PTHR44942">
    <property type="entry name" value="METHYLTRANSF_11 DOMAIN-CONTAINING PROTEIN"/>
    <property type="match status" value="1"/>
</dbReference>
<proteinExistence type="inferred from homology"/>
<evidence type="ECO:0000256" key="2">
    <source>
        <dbReference type="ARBA" id="ARBA00022603"/>
    </source>
</evidence>
<feature type="domain" description="Methyltransferase type 11" evidence="4">
    <location>
        <begin position="56"/>
        <end position="144"/>
    </location>
</feature>
<dbReference type="RefSeq" id="WP_009945289.1">
    <property type="nucleotide sequence ID" value="NZ_BAAAGS010000011.1"/>
</dbReference>
<keyword evidence="3" id="KW-0808">Transferase</keyword>
<dbReference type="Pfam" id="PF08241">
    <property type="entry name" value="Methyltransf_11"/>
    <property type="match status" value="1"/>
</dbReference>
<dbReference type="Gene3D" id="3.40.50.150">
    <property type="entry name" value="Vaccinia Virus protein VP39"/>
    <property type="match status" value="1"/>
</dbReference>
<comment type="caution">
    <text evidence="5">The sequence shown here is derived from an EMBL/GenBank/DDBJ whole genome shotgun (WGS) entry which is preliminary data.</text>
</comment>
<dbReference type="EMBL" id="BAAAGS010000011">
    <property type="protein sequence ID" value="GAA0522787.1"/>
    <property type="molecule type" value="Genomic_DNA"/>
</dbReference>
<keyword evidence="6" id="KW-1185">Reference proteome</keyword>
<dbReference type="SUPFAM" id="SSF53335">
    <property type="entry name" value="S-adenosyl-L-methionine-dependent methyltransferases"/>
    <property type="match status" value="1"/>
</dbReference>
<organism evidence="5 6">
    <name type="scientific">Saccharopolyspora erythraea</name>
    <name type="common">Streptomyces erythraeus</name>
    <dbReference type="NCBI Taxonomy" id="1836"/>
    <lineage>
        <taxon>Bacteria</taxon>
        <taxon>Bacillati</taxon>
        <taxon>Actinomycetota</taxon>
        <taxon>Actinomycetes</taxon>
        <taxon>Pseudonocardiales</taxon>
        <taxon>Pseudonocardiaceae</taxon>
        <taxon>Saccharopolyspora</taxon>
    </lineage>
</organism>
<evidence type="ECO:0000256" key="3">
    <source>
        <dbReference type="ARBA" id="ARBA00022679"/>
    </source>
</evidence>
<reference evidence="5 6" key="1">
    <citation type="journal article" date="2019" name="Int. J. Syst. Evol. Microbiol.">
        <title>The Global Catalogue of Microorganisms (GCM) 10K type strain sequencing project: providing services to taxonomists for standard genome sequencing and annotation.</title>
        <authorList>
            <consortium name="The Broad Institute Genomics Platform"/>
            <consortium name="The Broad Institute Genome Sequencing Center for Infectious Disease"/>
            <person name="Wu L."/>
            <person name="Ma J."/>
        </authorList>
    </citation>
    <scope>NUCLEOTIDE SEQUENCE [LARGE SCALE GENOMIC DNA]</scope>
    <source>
        <strain evidence="5 6">JCM 10303</strain>
    </source>
</reference>
<dbReference type="CDD" id="cd02440">
    <property type="entry name" value="AdoMet_MTases"/>
    <property type="match status" value="1"/>
</dbReference>
<dbReference type="GO" id="GO:0032259">
    <property type="term" value="P:methylation"/>
    <property type="evidence" value="ECO:0007669"/>
    <property type="project" value="UniProtKB-KW"/>
</dbReference>
<evidence type="ECO:0000259" key="4">
    <source>
        <dbReference type="Pfam" id="PF08241"/>
    </source>
</evidence>
<dbReference type="InterPro" id="IPR029063">
    <property type="entry name" value="SAM-dependent_MTases_sf"/>
</dbReference>
<evidence type="ECO:0000313" key="5">
    <source>
        <dbReference type="EMBL" id="GAA0522787.1"/>
    </source>
</evidence>
<dbReference type="Proteomes" id="UP001500729">
    <property type="component" value="Unassembled WGS sequence"/>
</dbReference>
<name>A0ABN1CNR2_SACER</name>
<keyword evidence="2 5" id="KW-0489">Methyltransferase</keyword>
<dbReference type="InterPro" id="IPR051052">
    <property type="entry name" value="Diverse_substrate_MTase"/>
</dbReference>
<dbReference type="GO" id="GO:0008168">
    <property type="term" value="F:methyltransferase activity"/>
    <property type="evidence" value="ECO:0007669"/>
    <property type="project" value="UniProtKB-KW"/>
</dbReference>
<protein>
    <submittedName>
        <fullName evidence="5">Class I SAM-dependent methyltransferase</fullName>
    </submittedName>
</protein>
<dbReference type="PANTHER" id="PTHR44942:SF4">
    <property type="entry name" value="METHYLTRANSFERASE TYPE 11 DOMAIN-CONTAINING PROTEIN"/>
    <property type="match status" value="1"/>
</dbReference>
<comment type="similarity">
    <text evidence="1">Belongs to the methyltransferase superfamily.</text>
</comment>
<accession>A0ABN1CNR2</accession>
<gene>
    <name evidence="5" type="ORF">GCM10009533_22530</name>
</gene>
<dbReference type="InterPro" id="IPR013216">
    <property type="entry name" value="Methyltransf_11"/>
</dbReference>
<sequence length="265" mass="28724">MREERPVGGSVERVVANPFDSDGAARRYARGRPYYHRTALRLAMRQLGIERAGTAVDIGCGTGLSTRALCDVADRVVALDVAPAMLRAAQRYPGVQYVVSGAERIPVRDACADLVTAGAAFHWFDQARVLPELARVLNDGAALAVYSDFFTGRVAGRPAFNRWFQDSYLARHPAPARHRLDTAAAAEAGFGDSLGAEDGFRVRMSRSELADYLLSQSNAAAAVRSGAITAHDLRCEITDGLRSCLDGEEIDALFGVRVWTAVLRR</sequence>